<feature type="region of interest" description="Disordered" evidence="12">
    <location>
        <begin position="2307"/>
        <end position="2332"/>
    </location>
</feature>
<evidence type="ECO:0000256" key="9">
    <source>
        <dbReference type="ARBA" id="ARBA00022786"/>
    </source>
</evidence>
<feature type="repeat" description="RCC1" evidence="11">
    <location>
        <begin position="2846"/>
        <end position="2899"/>
    </location>
</feature>
<dbReference type="InterPro" id="IPR008979">
    <property type="entry name" value="Galactose-bd-like_sf"/>
</dbReference>
<feature type="domain" description="MIB/HERC2" evidence="16">
    <location>
        <begin position="1781"/>
        <end position="1854"/>
    </location>
</feature>
<dbReference type="GO" id="GO:0005737">
    <property type="term" value="C:cytoplasm"/>
    <property type="evidence" value="ECO:0007669"/>
    <property type="project" value="UniProtKB-SubCell"/>
</dbReference>
<feature type="repeat" description="RCC1" evidence="11">
    <location>
        <begin position="2952"/>
        <end position="3003"/>
    </location>
</feature>
<dbReference type="InterPro" id="IPR036400">
    <property type="entry name" value="Cyt_B5-like_heme/steroid_sf"/>
</dbReference>
<accession>A0A7M7JGE0</accession>
<reference evidence="17" key="1">
    <citation type="submission" date="2021-01" db="UniProtKB">
        <authorList>
            <consortium name="EnsemblMetazoa"/>
        </authorList>
    </citation>
    <scope>IDENTIFICATION</scope>
</reference>
<evidence type="ECO:0000313" key="18">
    <source>
        <dbReference type="Proteomes" id="UP000594260"/>
    </source>
</evidence>
<feature type="repeat" description="RCC1" evidence="11">
    <location>
        <begin position="3006"/>
        <end position="3057"/>
    </location>
</feature>
<dbReference type="InterPro" id="IPR004939">
    <property type="entry name" value="APC_su10/DOC_dom"/>
</dbReference>
<dbReference type="PANTHER" id="PTHR22872">
    <property type="entry name" value="BTK-BINDING PROTEIN-RELATED"/>
    <property type="match status" value="1"/>
</dbReference>
<evidence type="ECO:0000259" key="13">
    <source>
        <dbReference type="PROSITE" id="PS50237"/>
    </source>
</evidence>
<dbReference type="GO" id="GO:0046872">
    <property type="term" value="F:metal ion binding"/>
    <property type="evidence" value="ECO:0007669"/>
    <property type="project" value="InterPro"/>
</dbReference>
<feature type="repeat" description="RCC1" evidence="11">
    <location>
        <begin position="4124"/>
        <end position="4175"/>
    </location>
</feature>
<evidence type="ECO:0000259" key="14">
    <source>
        <dbReference type="PROSITE" id="PS50255"/>
    </source>
</evidence>
<dbReference type="RefSeq" id="XP_022649801.1">
    <property type="nucleotide sequence ID" value="XM_022794066.1"/>
</dbReference>
<dbReference type="InterPro" id="IPR014722">
    <property type="entry name" value="Rib_uL2_dom2"/>
</dbReference>
<dbReference type="EnsemblMetazoa" id="XM_022794066">
    <property type="protein sequence ID" value="XP_022649801"/>
    <property type="gene ID" value="LOC111245561"/>
</dbReference>
<dbReference type="Proteomes" id="UP000594260">
    <property type="component" value="Unplaced"/>
</dbReference>
<dbReference type="PROSITE" id="PS50237">
    <property type="entry name" value="HECT"/>
    <property type="match status" value="1"/>
</dbReference>
<dbReference type="SMART" id="SM01337">
    <property type="entry name" value="APC10"/>
    <property type="match status" value="1"/>
</dbReference>
<dbReference type="OrthoDB" id="6418985at2759"/>
<feature type="repeat" description="RCC1" evidence="11">
    <location>
        <begin position="2900"/>
        <end position="2951"/>
    </location>
</feature>
<dbReference type="InParanoid" id="A0A7M7JGE0"/>
<dbReference type="InterPro" id="IPR001199">
    <property type="entry name" value="Cyt_B5-like_heme/steroid-bd"/>
</dbReference>
<dbReference type="InterPro" id="IPR009091">
    <property type="entry name" value="RCC1/BLIP-II"/>
</dbReference>
<comment type="subcellular location">
    <subcellularLocation>
        <location evidence="2">Cytoplasm</location>
    </subcellularLocation>
</comment>
<dbReference type="Pfam" id="PF25390">
    <property type="entry name" value="WD40_RLD"/>
    <property type="match status" value="2"/>
</dbReference>
<dbReference type="UniPathway" id="UPA00143"/>
<evidence type="ECO:0000259" key="15">
    <source>
        <dbReference type="PROSITE" id="PS51284"/>
    </source>
</evidence>
<keyword evidence="9 10" id="KW-0833">Ubl conjugation pathway</keyword>
<dbReference type="GeneID" id="111245561"/>
<dbReference type="OMA" id="WRNHGST"/>
<evidence type="ECO:0000256" key="2">
    <source>
        <dbReference type="ARBA" id="ARBA00004496"/>
    </source>
</evidence>
<dbReference type="Pfam" id="PF03256">
    <property type="entry name" value="ANAPC10"/>
    <property type="match status" value="1"/>
</dbReference>
<dbReference type="Gene3D" id="2.30.30.30">
    <property type="match status" value="1"/>
</dbReference>
<dbReference type="Pfam" id="PF00173">
    <property type="entry name" value="Cyt-b5"/>
    <property type="match status" value="1"/>
</dbReference>
<dbReference type="Gene3D" id="3.30.2160.10">
    <property type="entry name" value="Hect, E3 ligase catalytic domain"/>
    <property type="match status" value="1"/>
</dbReference>
<feature type="repeat" description="RCC1" evidence="11">
    <location>
        <begin position="3058"/>
        <end position="3109"/>
    </location>
</feature>
<dbReference type="SUPFAM" id="SSF55856">
    <property type="entry name" value="Cytochrome b5-like heme/steroid binding domain"/>
    <property type="match status" value="1"/>
</dbReference>
<feature type="domain" description="Cytochrome b5 heme-binding" evidence="14">
    <location>
        <begin position="1205"/>
        <end position="1283"/>
    </location>
</feature>
<feature type="repeat" description="RCC1" evidence="11">
    <location>
        <begin position="3965"/>
        <end position="4016"/>
    </location>
</feature>
<dbReference type="SMART" id="SM00119">
    <property type="entry name" value="HECTc"/>
    <property type="match status" value="1"/>
</dbReference>
<keyword evidence="7" id="KW-0808">Transferase</keyword>
<keyword evidence="5" id="KW-0963">Cytoplasm</keyword>
<dbReference type="Gene3D" id="2.130.10.30">
    <property type="entry name" value="Regulator of chromosome condensation 1/beta-lactamase-inhibitor protein II"/>
    <property type="match status" value="3"/>
</dbReference>
<protein>
    <recommendedName>
        <fullName evidence="4">HECT-type E3 ubiquitin transferase</fullName>
        <ecNumber evidence="4">2.3.2.26</ecNumber>
    </recommendedName>
</protein>
<evidence type="ECO:0000259" key="16">
    <source>
        <dbReference type="PROSITE" id="PS51416"/>
    </source>
</evidence>
<dbReference type="PROSITE" id="PS00626">
    <property type="entry name" value="RCC1_2"/>
    <property type="match status" value="1"/>
</dbReference>
<proteinExistence type="predicted"/>
<dbReference type="Pfam" id="PF06701">
    <property type="entry name" value="MIB_HERC2"/>
    <property type="match status" value="1"/>
</dbReference>
<evidence type="ECO:0000256" key="7">
    <source>
        <dbReference type="ARBA" id="ARBA00022679"/>
    </source>
</evidence>
<sequence length="4685" mass="517116">MVFPVPADQLSVSTKDGARPSFGLTLQTIMLPFGGNEAGCRSLGGMSNCECFRLRPSPAHDAKWRRADLQDTFREPLATRLWFHLLADCELETCWNAVDPPQADGDIGKDDGASGGRWSSSGMCKKCFPLPSAKVGSSPTSAQILENWTWADPPGRANILRYFEELSREDHWTACESARTTLWSRRLRQQLLLAERFFTAQGTLAVSDTHFGFSVKAPTRTGTAPPASIPKQPSTENQPAGPSGAVGGMQTTAPDLTPTEALARLGSKAALGFAFAFLKRAWRCGEDGDLCADLLRDALHALRVLPAGTLFRHDNSVWLEVIAMSHKFLRSVILDELNMTVPEGDRQLALRLLFELVLQQAGLQQVLSAVQLLWTLWGRADNRQPGQMCASLLSVLQRFQQIASASQWPTDDDGWLSINPNRALLDFLQLPSAESEAECEQLPVDLKQCAMLIMALLDKMAAPHLPRASKRTFCVPDTERDGVSCQEVFYWGNERLCSGMAKTLTPTRLDDLHLTIKTVVFYEAYLLILAKDGRIYRQDYDALFLYPCQLVNIKEKMSQLAITISEIFAVSEEGKLYKWSLSDARDVRVVGVLPDMVESISAFGENVLVLCGPGNGAKTTPGSAPGGVQRLFVLKTLEDISTEVRCPDSLGTTVRLSKVVIGNGVNLALTQHGGLYMWGTDQPFPELSCLHKCVADVFSGHGKCIALHKDGSLYMWTSSCHSPVHLEGLLGGVKAIHVALGPTRCIFVGEDLSYWLWDYLEPKTTELDVLAGLPFGGASVGHGSMIMWSEASTPSEPKMLPFVLDLSLASAEHLERILAICNGTEEADAPLGQEKESMCVAALHLVTLQLHTMHIHKVHVQGLEPGHSKVLSALKQRILALASSITCCNESIRLAAAHCLSFCWRVLLPSADERARTLSLLLPQRSNFLIGLLVESLMCDGALESFVYRAQFEQVACANELTEQDCRVASEHLTESAQAEAQHKRPQLPLLYLVRQLLRSIAQSTLQQMDPSHLYEQQQQFVMEVDQQAPAFEGVAIKFLLKFQRILFAELMNMPESTNASSDEASGEHPTMALLVRYTKLLVTHCEQILEACQMYGSTVSRYVYTLHKIVASTNSIVGTLLPEFVISCLVLETGRYRHRVTAELATLVEPLLDQLDAVNGRSPAASKEDAENLSWTGLNSLTCSAKERVAAASAMEQTMNSQPQRLIRKSDLENVKREGTSVWIVIRGLVYDVGAFSALSPPCGEAAINALNGEDASKAFEARPHSQEARALLQSMAIGTLLDSENDPVLECDVHSFGSPLADTEYALAYYLALNSKNSASVDAEAEKTNVQYWLKSPLFLGGLYKLKFEEEKGEVRSCASSNSTSPTDEKQSRACAQLDSDLFLNALATSSDSGTIPSLERFLCLWITYAKQERLSLPLELPLNHPIEELSRLLMAVLLKHTGETINAMGVSVPLDFSEAVKTFIKTIQQLKWSLIKTRQDTGGSYKEVCFPVAERSRFLLYEVRPAFEAEPFLAAPCTSLRSRWVWAFDKIRNIQRSPELESAPSELDWRSLMHCVQEFVLQSDGQLTDLEQLRKLYFKQNAVAVIQQAGLERMLQLFSKNDYLTSTKYALHCGWQDLLKISQTSMTQYCPELTLIYPKQRRQLRKTCSNLFDWCLQELRKLLVECIGADGAYGPSNRQTATSKLVSLDSATGWSLTSPAVFTRCRLLICLLAYLLKGVTRHLDLFLSKNITAHLLTLLRLLGPDPNVSFVTQNMSLSAVMEESVKKRAKAIGAPFLSGPELIAMMKIGTRVRRGPDWKWGNQDGIPPGEGRVIGELGDDGWIRIQWATGTTNSYRMGKDGKYDLKLAEGPERFLLGQVGPQADSPSSSEPDSLVDEDTYQPPQRPITMLHTSTVNLLRALPLAAAAFPVHGHGRLAPHNIRALSKLLYNIIASGFTNISEITENRWLFEEQCYKWCNLSYVRACFENRAFSASLATAMWIKLILSVVAKFQPTSLTSQIQALRLLEVAVPHWQCTAEERTGFVKKLLQVVGTCLTEACARDPTLQLKAAPGSLPKIRVCLTASHSSSVAEECIALLRKLSVLPDWMDTISTFLTNNMTAIVCSAQFNHMAFGEDFKLELALFGLLGQVDSRLRLGSLVEHVEFSDEDEEEVSTGTVCKIGIKGKIGVTAGFERSTHLLTNLRVLPPPPFNLRSFVGKSFGNYRRTCLLLRTAITLTDIPSGSQPEAVIPIQYMYSLLRSVSCLLYDQSTLRNALKCEDILERVFSVAIRPSPLRAVFSKQEIETAVLTTIQHLVGQMFAPVNPIERSTSPEPTTSRNVRTRSAHSRPNSALMASINQPQLLEMGFSQKNIEQAVKALLVQQNDNATCLMQGLTGTSPSPESIVSWLLEHQDQLFENYSDQVEECDSSSFEEHSSSSSLSEIDMSDTLTGIANTENMYRRRFEFFSDHDYARYVKDCIQVGMAVRCCRAFENIQEGDVGDVVSLDFDGLHDLNVKVNWQKRGNYSYWVRYVNVEILESVPGKIKLGDLVRVRPSISNPRYQWGSVTHASVGTLVDIKGQRVTVYFHEQHSWIGLMREIELVSTSPCGARRLSSRISCKKKTQSREGELFYEPTECIKNFTVSSGTMTAHHLFETNQKAWQSTGEQCPHWIRLEMNENVAIEKLAMDVDPVDLSHMPSFVVVSAGQSLQHLKPLQDLLIGPTDTRVTLLEDQSKYFRFVEIRIKQCRIVAIDCKVLGLIIIGRHIQSTNDAANYPFLAHESDIESKGITTSTNGTSVSGRAGPTGVRENIECKVFVWGLNDKDQLGGLKGSKIKEPRYSEVISALKPVDIAGGSKSLFIVSHDGKVYACGEGTNGRLGLGHSHNVATPKPLVELSAYFIKKVAVHSGGRHSLALTMDGRIFSWGEGDDGKLGHGDKISYDRPKLVEALKCKRIRDVACGSSHSAAVTSSGELYTWGSGEYGRLGHGDNVTQMKPKQVIALAGERVVQVACGSRDAQTLALTERRWVFSWGDGDFGKLGRGGSNGSALPHNIDTLNGHHIVQVECGAQFSLALAKNGRVWTWGKGDYFRLGHGSDSHVRWPQLVDELVDKVVVQVAVGALHCIAVTDRGEVYAWGDNDHGQQGNGNTTVNRKPALVKGIEGVTKVACGSSHSVAWFSADYSPQKLYDPILFPIVKDPLGETLLIKDQAGTQDAGLGYGIGEHGENLSQASVHKQGSARMQIQIDRPSLSRIFLSLDSPQAKIDALLHAVHALQILTAREIILASLAPQTQATTLQACQSSCMGANAATGLSREPSLSRCESSERILSREPSEEPPSTTLSPLPSSTSLSSRVSAASVLAAATFSPTDEKDTLTDAQQTEVDNFVSRNLADKTRQLVDLLKLTLCGRAPFRVGDGMNPREGCDVLTSALLTLATSNMTVREMLLEMCVTEMEYVCVDFRANYCFPQPVVQESPHPYKDDSVLTGNVKIPGADSLRVEFDQQCSTERRHDPLYITDWCGRIVANRSGREWSDWAGELVIPGNELRWRFCSDGSVNGWGWKFTVYPIMLSNHKSLYHELESVSDRAVISRPSIGLVVSLLSSPNQVLLTKARKSTVLRLAAAFASCAQLNYLSSSQRMWILEKLRQLVTSTAGGRRLKLMAQSPISPTIPLVPEATEDSGASQTDTLAFVSLLRHLPEMLLRQYEYEEPLVRSGKHLMHTQFFKVLVALACDLELDHVCTTEGHRWSWFKRYCTTSRIAHALINRREFPPYFIKEVKRKLQELFPDEPFEERLGFDSNTIFRQEQDEQLIQWVNRCPEEWTLSWGGSGVIYGWGHNHRGQLGGVEGAKVKKATVCDALTALRPVQIVGGEQTLFALTGDGKVYATGYGAGGRLGVGGTESVSTPTPIDGPLTHVVVTQVAVNSGGKHCLARTDTSDVYSWGEGDDGKLGHGTKTHCEKPRLIEALRGKRIVMVACGGAHSAAISASGYLYTWGKGRYGRLGHADSEDQLKPKKVEDLIGHSVADVACGSGDAQTLCVTRDGTVWSWGDGDYGKLGRGGSDGCKQPQKIDSLQNAGVIKVECGSQFSVALTASGVVYTWGKGDYHRLGHGNEEHVRRPQPVEGALQGKRVVQIAVGSLHCVAVTDEGEVYTWGDNDEGQLGDGSTNAIQRPKQVDSLKGKKMNRVACGSAHTVAWSTSKVPHKSVGQLPSQVPMEYDHLKGIAISVVRSRYCLMYLFNEMFCPCIPLLDLAPGSAFNSLKGLLMLSGKEGSFRKVVQNTMVRDRQHGPVVELSRMSNSPSRKTVFAQMVSKISLLTPECLLLPHRVWKVKFVGESVDDCGGGYSESIAEMCEELQKNNLSLLTLTPNGREEAGTSRDCFLFTPHATGTAQYRDSLRFLGILMGIAIRTGSPLSLSLAEPMWKLLTGDPLSVLDLNEVDRDYVPGLMYIRDLDREAFSRLENIPFMTHSSAGHQVALSSKFSHVTLENRFEYIQSAIKYRLHEFDEQAALVREGMARVIPVPLLALFTARELELMICGSPDIPISLLKSVATYKGVEVDAPLVAWFWEVMEELSQEERGLFLRFVWGRTRLPRTIADFRGRDFVLQVLDKYSPADHFLPESYTCFFLLKMPRYSCKLVLKEKLRYAIYFCKSIDTDDYARVAMEAEANAPAAANGGADDNLSTESFSEVGSFGGSNEQLHPFWSPQPLI</sequence>
<evidence type="ECO:0000256" key="8">
    <source>
        <dbReference type="ARBA" id="ARBA00022737"/>
    </source>
</evidence>
<feature type="repeat" description="RCC1" evidence="11">
    <location>
        <begin position="3806"/>
        <end position="3857"/>
    </location>
</feature>
<dbReference type="InterPro" id="IPR010606">
    <property type="entry name" value="Mib_Herc2"/>
</dbReference>
<dbReference type="KEGG" id="vde:111245561"/>
<evidence type="ECO:0000256" key="1">
    <source>
        <dbReference type="ARBA" id="ARBA00000885"/>
    </source>
</evidence>
<dbReference type="PROSITE" id="PS51416">
    <property type="entry name" value="MIB_HERC2"/>
    <property type="match status" value="1"/>
</dbReference>
<dbReference type="SMART" id="SM01117">
    <property type="entry name" value="Cyt-b5"/>
    <property type="match status" value="1"/>
</dbReference>
<dbReference type="FunFam" id="3.30.2410.10:FF:000006">
    <property type="entry name" value="probable E3 ubiquitin-protein ligase HERC1 isoform X2"/>
    <property type="match status" value="1"/>
</dbReference>
<evidence type="ECO:0000256" key="6">
    <source>
        <dbReference type="ARBA" id="ARBA00022553"/>
    </source>
</evidence>
<dbReference type="CDD" id="cd00078">
    <property type="entry name" value="HECTc"/>
    <property type="match status" value="1"/>
</dbReference>
<dbReference type="Gene3D" id="3.10.120.10">
    <property type="entry name" value="Cytochrome b5-like heme/steroid binding domain"/>
    <property type="match status" value="1"/>
</dbReference>
<dbReference type="GO" id="GO:0016567">
    <property type="term" value="P:protein ubiquitination"/>
    <property type="evidence" value="ECO:0007669"/>
    <property type="project" value="UniProtKB-UniPathway"/>
</dbReference>
<evidence type="ECO:0000256" key="4">
    <source>
        <dbReference type="ARBA" id="ARBA00012485"/>
    </source>
</evidence>
<feature type="repeat" description="RCC1" evidence="11">
    <location>
        <begin position="3913"/>
        <end position="3964"/>
    </location>
</feature>
<dbReference type="SUPFAM" id="SSF159034">
    <property type="entry name" value="Mib/herc2 domain-like"/>
    <property type="match status" value="1"/>
</dbReference>
<feature type="compositionally biased region" description="Polar residues" evidence="12">
    <location>
        <begin position="231"/>
        <end position="240"/>
    </location>
</feature>
<dbReference type="Pfam" id="PF00415">
    <property type="entry name" value="RCC1"/>
    <property type="match status" value="2"/>
</dbReference>
<feature type="region of interest" description="Disordered" evidence="12">
    <location>
        <begin position="1860"/>
        <end position="1886"/>
    </location>
</feature>
<feature type="region of interest" description="Disordered" evidence="12">
    <location>
        <begin position="3293"/>
        <end position="3328"/>
    </location>
</feature>
<feature type="repeat" description="RCC1" evidence="11">
    <location>
        <begin position="3110"/>
        <end position="3159"/>
    </location>
</feature>
<dbReference type="SUPFAM" id="SSF49785">
    <property type="entry name" value="Galactose-binding domain-like"/>
    <property type="match status" value="1"/>
</dbReference>
<feature type="region of interest" description="Disordered" evidence="12">
    <location>
        <begin position="217"/>
        <end position="253"/>
    </location>
</feature>
<dbReference type="FunCoup" id="A0A7M7JGE0">
    <property type="interactions" value="1362"/>
</dbReference>
<evidence type="ECO:0000256" key="11">
    <source>
        <dbReference type="PROSITE-ProRule" id="PRU00235"/>
    </source>
</evidence>
<name>A0A7M7JGE0_VARDE</name>
<feature type="compositionally biased region" description="Polar residues" evidence="12">
    <location>
        <begin position="2309"/>
        <end position="2321"/>
    </location>
</feature>
<dbReference type="Gene3D" id="2.30.30.40">
    <property type="entry name" value="SH3 Domains"/>
    <property type="match status" value="1"/>
</dbReference>
<dbReference type="GO" id="GO:0061630">
    <property type="term" value="F:ubiquitin protein ligase activity"/>
    <property type="evidence" value="ECO:0007669"/>
    <property type="project" value="UniProtKB-EC"/>
</dbReference>
<dbReference type="InterPro" id="IPR035983">
    <property type="entry name" value="Hect_E3_ubiquitin_ligase"/>
</dbReference>
<evidence type="ECO:0000313" key="17">
    <source>
        <dbReference type="EnsemblMetazoa" id="XP_022649801"/>
    </source>
</evidence>
<dbReference type="PROSITE" id="PS51284">
    <property type="entry name" value="DOC"/>
    <property type="match status" value="1"/>
</dbReference>
<evidence type="ECO:0000256" key="10">
    <source>
        <dbReference type="PROSITE-ProRule" id="PRU00104"/>
    </source>
</evidence>
<feature type="compositionally biased region" description="Low complexity" evidence="12">
    <location>
        <begin position="3315"/>
        <end position="3328"/>
    </location>
</feature>
<organism evidence="17 18">
    <name type="scientific">Varroa destructor</name>
    <name type="common">Honeybee mite</name>
    <dbReference type="NCBI Taxonomy" id="109461"/>
    <lineage>
        <taxon>Eukaryota</taxon>
        <taxon>Metazoa</taxon>
        <taxon>Ecdysozoa</taxon>
        <taxon>Arthropoda</taxon>
        <taxon>Chelicerata</taxon>
        <taxon>Arachnida</taxon>
        <taxon>Acari</taxon>
        <taxon>Parasitiformes</taxon>
        <taxon>Mesostigmata</taxon>
        <taxon>Gamasina</taxon>
        <taxon>Dermanyssoidea</taxon>
        <taxon>Varroidae</taxon>
        <taxon>Varroa</taxon>
    </lineage>
</organism>
<dbReference type="InterPro" id="IPR058923">
    <property type="entry name" value="RCC1-like_dom"/>
</dbReference>
<keyword evidence="8" id="KW-0677">Repeat</keyword>
<evidence type="ECO:0000256" key="3">
    <source>
        <dbReference type="ARBA" id="ARBA00004906"/>
    </source>
</evidence>
<dbReference type="SUPFAM" id="SSF63748">
    <property type="entry name" value="Tudor/PWWP/MBT"/>
    <property type="match status" value="1"/>
</dbReference>
<dbReference type="InterPro" id="IPR037252">
    <property type="entry name" value="Mib_Herc2_sf"/>
</dbReference>
<feature type="compositionally biased region" description="Basic and acidic residues" evidence="12">
    <location>
        <begin position="3301"/>
        <end position="3312"/>
    </location>
</feature>
<dbReference type="FunFam" id="2.30.30.40:FF:000074">
    <property type="entry name" value="E3 ubiquitin-protein ligase HERC2 isoform X1"/>
    <property type="match status" value="1"/>
</dbReference>
<dbReference type="SUPFAM" id="SSF50985">
    <property type="entry name" value="RCC1/BLIP-II"/>
    <property type="match status" value="3"/>
</dbReference>
<keyword evidence="18" id="KW-1185">Reference proteome</keyword>
<feature type="domain" description="DOC" evidence="15">
    <location>
        <begin position="2592"/>
        <end position="2769"/>
    </location>
</feature>
<dbReference type="Pfam" id="PF11515">
    <property type="entry name" value="Cul7"/>
    <property type="match status" value="1"/>
</dbReference>
<dbReference type="EC" id="2.3.2.26" evidence="4"/>
<dbReference type="PRINTS" id="PR00633">
    <property type="entry name" value="RCCNDNSATION"/>
</dbReference>
<dbReference type="Gene3D" id="3.90.1750.10">
    <property type="entry name" value="Hect, E3 ligase catalytic domains"/>
    <property type="match status" value="1"/>
</dbReference>
<feature type="repeat" description="RCC1" evidence="11">
    <location>
        <begin position="4071"/>
        <end position="4123"/>
    </location>
</feature>
<evidence type="ECO:0000256" key="5">
    <source>
        <dbReference type="ARBA" id="ARBA00022490"/>
    </source>
</evidence>
<dbReference type="Gene3D" id="2.60.120.260">
    <property type="entry name" value="Galactose-binding domain-like"/>
    <property type="match status" value="1"/>
</dbReference>
<dbReference type="InterPro" id="IPR021097">
    <property type="entry name" value="CPH_domain"/>
</dbReference>
<dbReference type="Gene3D" id="3.30.2410.10">
    <property type="entry name" value="Hect, E3 ligase catalytic domain"/>
    <property type="match status" value="1"/>
</dbReference>
<dbReference type="Pfam" id="PF00632">
    <property type="entry name" value="HECT"/>
    <property type="match status" value="1"/>
</dbReference>
<dbReference type="PROSITE" id="PS50012">
    <property type="entry name" value="RCC1_3"/>
    <property type="match status" value="14"/>
</dbReference>
<feature type="repeat" description="RCC1" evidence="11">
    <location>
        <begin position="3858"/>
        <end position="3912"/>
    </location>
</feature>
<feature type="domain" description="HECT" evidence="13">
    <location>
        <begin position="4305"/>
        <end position="4623"/>
    </location>
</feature>
<feature type="repeat" description="RCC1" evidence="11">
    <location>
        <begin position="2794"/>
        <end position="2845"/>
    </location>
</feature>
<comment type="pathway">
    <text evidence="3">Protein modification; protein ubiquitination.</text>
</comment>
<dbReference type="PANTHER" id="PTHR22872:SF2">
    <property type="entry name" value="INHIBITOR OF BRUTON TYROSINE KINASE"/>
    <property type="match status" value="1"/>
</dbReference>
<feature type="active site" description="Glycyl thioester intermediate" evidence="10">
    <location>
        <position position="4600"/>
    </location>
</feature>
<dbReference type="SUPFAM" id="SSF56204">
    <property type="entry name" value="Hect, E3 ligase catalytic domain"/>
    <property type="match status" value="1"/>
</dbReference>
<dbReference type="PROSITE" id="PS50255">
    <property type="entry name" value="CYTOCHROME_B5_2"/>
    <property type="match status" value="1"/>
</dbReference>
<evidence type="ECO:0000256" key="12">
    <source>
        <dbReference type="SAM" id="MobiDB-lite"/>
    </source>
</evidence>
<feature type="repeat" description="RCC1" evidence="11">
    <location>
        <begin position="4019"/>
        <end position="4070"/>
    </location>
</feature>
<dbReference type="CTD" id="8924"/>
<dbReference type="FunFam" id="2.130.10.30:FF:000004">
    <property type="entry name" value="E3 ubiquitin-protein ligase HERC2 isoform X2"/>
    <property type="match status" value="1"/>
</dbReference>
<dbReference type="GO" id="GO:0009966">
    <property type="term" value="P:regulation of signal transduction"/>
    <property type="evidence" value="ECO:0007669"/>
    <property type="project" value="UniProtKB-ARBA"/>
</dbReference>
<keyword evidence="6" id="KW-0597">Phosphoprotein</keyword>
<dbReference type="InterPro" id="IPR000569">
    <property type="entry name" value="HECT_dom"/>
</dbReference>
<comment type="catalytic activity">
    <reaction evidence="1">
        <text>S-ubiquitinyl-[E2 ubiquitin-conjugating enzyme]-L-cysteine + [acceptor protein]-L-lysine = [E2 ubiquitin-conjugating enzyme]-L-cysteine + N(6)-ubiquitinyl-[acceptor protein]-L-lysine.</text>
        <dbReference type="EC" id="2.3.2.26"/>
    </reaction>
</comment>
<dbReference type="InterPro" id="IPR000408">
    <property type="entry name" value="Reg_chr_condens"/>
</dbReference>
<dbReference type="InterPro" id="IPR051625">
    <property type="entry name" value="Signaling_Regulatory_Domain"/>
</dbReference>